<gene>
    <name evidence="1" type="ORF">AFUA_8G00342</name>
</gene>
<dbReference type="InParanoid" id="A4DA53"/>
<evidence type="ECO:0000313" key="2">
    <source>
        <dbReference type="Proteomes" id="UP000002530"/>
    </source>
</evidence>
<dbReference type="EMBL" id="AAHF01000014">
    <property type="protein sequence ID" value="EBA27221.1"/>
    <property type="molecule type" value="Genomic_DNA"/>
</dbReference>
<comment type="caution">
    <text evidence="1">The sequence shown here is derived from an EMBL/GenBank/DDBJ whole genome shotgun (WGS) entry which is preliminary data.</text>
</comment>
<organism evidence="1 2">
    <name type="scientific">Aspergillus fumigatus (strain ATCC MYA-4609 / CBS 101355 / FGSC A1100 / Af293)</name>
    <name type="common">Neosartorya fumigata</name>
    <dbReference type="NCBI Taxonomy" id="330879"/>
    <lineage>
        <taxon>Eukaryota</taxon>
        <taxon>Fungi</taxon>
        <taxon>Dikarya</taxon>
        <taxon>Ascomycota</taxon>
        <taxon>Pezizomycotina</taxon>
        <taxon>Eurotiomycetes</taxon>
        <taxon>Eurotiomycetidae</taxon>
        <taxon>Eurotiales</taxon>
        <taxon>Aspergillaceae</taxon>
        <taxon>Aspergillus</taxon>
        <taxon>Aspergillus subgen. Fumigati</taxon>
    </lineage>
</organism>
<dbReference type="eggNOG" id="ENOG502SZ1T">
    <property type="taxonomic scope" value="Eukaryota"/>
</dbReference>
<dbReference type="OMA" id="EAYWEAY"/>
<name>A4DA53_ASPFU</name>
<sequence length="310" mass="34904">MRVEQRHTYYLYEMGHSPDRVTLGHLVHGNYAMPTKSLHYSAPRMRTLRRLITLSREELESWAEIRDVRGEYGQTDKTNYGIEVNVFGAGNFGVGFVTESGKAIIAEKGRRIELLEFFETKILTDEKAMEKLRTWLSVRRSKYILKKAGGLRKPEIWCLTGFYELENAKSCVVHKKSPSIRVGIDSAAVAAICGAPVGCSVDVGASSTITSVSEHPGKFIWAAQFQLLTARYTCTRNCKPTTISPREIQLYPDTSYSIGVLLGDEDETDVAGLEMQTVSKSGPPQDDLDEAYWEAYDKAEQRIMEDMEDH</sequence>
<dbReference type="KEGG" id="afm:AFUA_8G00342"/>
<protein>
    <submittedName>
        <fullName evidence="1">Uncharacterized protein</fullName>
    </submittedName>
</protein>
<dbReference type="OrthoDB" id="5393187at2759"/>
<reference evidence="1 2" key="1">
    <citation type="journal article" date="2005" name="Nature">
        <title>Genomic sequence of the pathogenic and allergenic filamentous fungus Aspergillus fumigatus.</title>
        <authorList>
            <person name="Nierman W.C."/>
            <person name="Pain A."/>
            <person name="Anderson M.J."/>
            <person name="Wortman J.R."/>
            <person name="Kim H.S."/>
            <person name="Arroyo J."/>
            <person name="Berriman M."/>
            <person name="Abe K."/>
            <person name="Archer D.B."/>
            <person name="Bermejo C."/>
            <person name="Bennett J."/>
            <person name="Bowyer P."/>
            <person name="Chen D."/>
            <person name="Collins M."/>
            <person name="Coulsen R."/>
            <person name="Davies R."/>
            <person name="Dyer P.S."/>
            <person name="Farman M."/>
            <person name="Fedorova N."/>
            <person name="Fedorova N."/>
            <person name="Feldblyum T.V."/>
            <person name="Fischer R."/>
            <person name="Fosker N."/>
            <person name="Fraser A."/>
            <person name="Garcia J.L."/>
            <person name="Garcia M.J."/>
            <person name="Goble A."/>
            <person name="Goldman G.H."/>
            <person name="Gomi K."/>
            <person name="Griffith-Jones S."/>
            <person name="Gwilliam R."/>
            <person name="Haas B."/>
            <person name="Haas H."/>
            <person name="Harris D."/>
            <person name="Horiuchi H."/>
            <person name="Huang J."/>
            <person name="Humphray S."/>
            <person name="Jimenez J."/>
            <person name="Keller N."/>
            <person name="Khouri H."/>
            <person name="Kitamoto K."/>
            <person name="Kobayashi T."/>
            <person name="Konzack S."/>
            <person name="Kulkarni R."/>
            <person name="Kumagai T."/>
            <person name="Lafon A."/>
            <person name="Latge J.P."/>
            <person name="Li W."/>
            <person name="Lord A."/>
            <person name="Lu C."/>
            <person name="Majoros W.H."/>
            <person name="May G.S."/>
            <person name="Miller B.L."/>
            <person name="Mohamoud Y."/>
            <person name="Molina M."/>
            <person name="Monod M."/>
            <person name="Mouyna I."/>
            <person name="Mulligan S."/>
            <person name="Murphy L."/>
            <person name="O'Neil S."/>
            <person name="Paulsen I."/>
            <person name="Penalva M.A."/>
            <person name="Pertea M."/>
            <person name="Price C."/>
            <person name="Pritchard B.L."/>
            <person name="Quail M.A."/>
            <person name="Rabbinowitsch E."/>
            <person name="Rawlins N."/>
            <person name="Rajandream M.A."/>
            <person name="Reichard U."/>
            <person name="Renauld H."/>
            <person name="Robson G.D."/>
            <person name="Rodriguez de Cordoba S."/>
            <person name="Rodriguez-Pena J.M."/>
            <person name="Ronning C.M."/>
            <person name="Rutter S."/>
            <person name="Salzberg S.L."/>
            <person name="Sanchez M."/>
            <person name="Sanchez-Ferrero J.C."/>
            <person name="Saunders D."/>
            <person name="Seeger K."/>
            <person name="Squares R."/>
            <person name="Squares S."/>
            <person name="Takeuchi M."/>
            <person name="Tekaia F."/>
            <person name="Turner G."/>
            <person name="Vazquez de Aldana C.R."/>
            <person name="Weidman J."/>
            <person name="White O."/>
            <person name="Woodward J."/>
            <person name="Yu J.H."/>
            <person name="Fraser C."/>
            <person name="Galagan J.E."/>
            <person name="Asai K."/>
            <person name="Machida M."/>
            <person name="Hall N."/>
            <person name="Barrell B."/>
            <person name="Denning D.W."/>
        </authorList>
    </citation>
    <scope>NUCLEOTIDE SEQUENCE [LARGE SCALE GENOMIC DNA]</scope>
    <source>
        <strain evidence="1 2">Af293</strain>
    </source>
</reference>
<dbReference type="Proteomes" id="UP000002530">
    <property type="component" value="Unassembled WGS sequence"/>
</dbReference>
<accession>A4DA53</accession>
<proteinExistence type="predicted"/>
<dbReference type="HOGENOM" id="CLU_894557_0_0_1"/>
<dbReference type="GeneID" id="5077266"/>
<dbReference type="RefSeq" id="XP_001481391.1">
    <property type="nucleotide sequence ID" value="XM_001481341.1"/>
</dbReference>
<evidence type="ECO:0000313" key="1">
    <source>
        <dbReference type="EMBL" id="EBA27221.1"/>
    </source>
</evidence>
<keyword evidence="2" id="KW-1185">Reference proteome</keyword>
<dbReference type="STRING" id="330879.A4DA53"/>
<dbReference type="AlphaFoldDB" id="A4DA53"/>